<sequence>MAKIEPIRLQKFIAQCGIASRRKAEELILGGHVKVNGKTAILGDKVLPTDKVFVRGKRIVVPKGGNYRYIMLNKPRGFITTMNDERGRKCVAQLVENVGERVYPIGRLDKDSEGMLVFTNDGDFANKVMHPKNNVYKIYRVTVRPSIDEDQLVKLETGVELDGRKTAPAYVRVIHKEQGRVVLEMILHEGKNREIRRMCEAVGLEVARLKRTQIGGVKMGMLKQGDWRDLTEQEVKKLLANPFLNGKQL</sequence>
<keyword evidence="2" id="KW-0694">RNA-binding</keyword>
<dbReference type="RefSeq" id="WP_155129002.1">
    <property type="nucleotide sequence ID" value="NZ_CABMMZ010000074.1"/>
</dbReference>
<keyword evidence="3 4" id="KW-0413">Isomerase</keyword>
<dbReference type="SUPFAM" id="SSF55120">
    <property type="entry name" value="Pseudouridine synthase"/>
    <property type="match status" value="1"/>
</dbReference>
<accession>A0A2N0UHW8</accession>
<dbReference type="Proteomes" id="UP000233425">
    <property type="component" value="Unassembled WGS sequence"/>
</dbReference>
<evidence type="ECO:0000313" key="4">
    <source>
        <dbReference type="EMBL" id="PKD26584.1"/>
    </source>
</evidence>
<protein>
    <submittedName>
        <fullName evidence="4">Ribosomal large subunit pseudouridine synthase B</fullName>
        <ecNumber evidence="4">5.4.99.22</ecNumber>
    </submittedName>
</protein>
<dbReference type="EC" id="5.4.99.22" evidence="4"/>
<dbReference type="CDD" id="cd00165">
    <property type="entry name" value="S4"/>
    <property type="match status" value="1"/>
</dbReference>
<dbReference type="GO" id="GO:0160139">
    <property type="term" value="F:23S rRNA pseudouridine(2605) synthase activity"/>
    <property type="evidence" value="ECO:0007669"/>
    <property type="project" value="UniProtKB-EC"/>
</dbReference>
<evidence type="ECO:0000256" key="3">
    <source>
        <dbReference type="ARBA" id="ARBA00023235"/>
    </source>
</evidence>
<evidence type="ECO:0000256" key="1">
    <source>
        <dbReference type="ARBA" id="ARBA00008348"/>
    </source>
</evidence>
<reference evidence="4" key="1">
    <citation type="journal article" date="2018" name="Environ. Microbiol.">
        <title>Sporulation capability and amylosome conservation among diverse human colonic and rumen isolates of the keystone starch-degrader Ruminococcus bromii.</title>
        <authorList>
            <person name="Mukhopadhya I."/>
            <person name="Morais S."/>
            <person name="Laverde-Gomez J."/>
            <person name="Sheridan P.O."/>
            <person name="Walker A.W."/>
            <person name="Kelly W."/>
            <person name="Klieve A.V."/>
            <person name="Ouwerkerk D."/>
            <person name="Duncan S.H."/>
            <person name="Louis P."/>
            <person name="Koropatkin N."/>
            <person name="Cockburn D."/>
            <person name="Kibler R."/>
            <person name="Cooper P.J."/>
            <person name="Sandoval C."/>
            <person name="Crost E."/>
            <person name="Juge N."/>
            <person name="Bayer E.A."/>
            <person name="Flint H.J."/>
        </authorList>
    </citation>
    <scope>NUCLEOTIDE SEQUENCE [LARGE SCALE GENOMIC DNA]</scope>
    <source>
        <strain evidence="4">ATCC 27255</strain>
    </source>
</reference>
<dbReference type="NCBIfam" id="TIGR00093">
    <property type="entry name" value="pseudouridine synthase"/>
    <property type="match status" value="1"/>
</dbReference>
<proteinExistence type="inferred from homology"/>
<evidence type="ECO:0000256" key="2">
    <source>
        <dbReference type="ARBA" id="ARBA00022884"/>
    </source>
</evidence>
<comment type="similarity">
    <text evidence="1">Belongs to the pseudouridine synthase RsuA family.</text>
</comment>
<gene>
    <name evidence="4" type="primary">rluB</name>
    <name evidence="4" type="ORF">RBATCC27255_01951</name>
</gene>
<dbReference type="GO" id="GO:0003723">
    <property type="term" value="F:RNA binding"/>
    <property type="evidence" value="ECO:0007669"/>
    <property type="project" value="UniProtKB-KW"/>
</dbReference>
<organism evidence="4 5">
    <name type="scientific">Ruminococcus bromii</name>
    <dbReference type="NCBI Taxonomy" id="40518"/>
    <lineage>
        <taxon>Bacteria</taxon>
        <taxon>Bacillati</taxon>
        <taxon>Bacillota</taxon>
        <taxon>Clostridia</taxon>
        <taxon>Eubacteriales</taxon>
        <taxon>Oscillospiraceae</taxon>
        <taxon>Ruminococcus</taxon>
    </lineage>
</organism>
<dbReference type="InterPro" id="IPR020103">
    <property type="entry name" value="PsdUridine_synth_cat_dom_sf"/>
</dbReference>
<keyword evidence="5" id="KW-1185">Reference proteome</keyword>
<dbReference type="SMART" id="SM00363">
    <property type="entry name" value="S4"/>
    <property type="match status" value="1"/>
</dbReference>
<comment type="caution">
    <text evidence="4">The sequence shown here is derived from an EMBL/GenBank/DDBJ whole genome shotgun (WGS) entry which is preliminary data.</text>
</comment>
<dbReference type="PANTHER" id="PTHR47683:SF2">
    <property type="entry name" value="RNA-BINDING S4 DOMAIN-CONTAINING PROTEIN"/>
    <property type="match status" value="1"/>
</dbReference>
<name>A0A2N0UHW8_9FIRM</name>
<dbReference type="Pfam" id="PF01479">
    <property type="entry name" value="S4"/>
    <property type="match status" value="1"/>
</dbReference>
<dbReference type="AlphaFoldDB" id="A0A2N0UHW8"/>
<dbReference type="FunFam" id="3.10.290.10:FF:000003">
    <property type="entry name" value="Pseudouridine synthase"/>
    <property type="match status" value="1"/>
</dbReference>
<dbReference type="InterPro" id="IPR020094">
    <property type="entry name" value="TruA/RsuA/RluB/E/F_N"/>
</dbReference>
<dbReference type="PANTHER" id="PTHR47683">
    <property type="entry name" value="PSEUDOURIDINE SYNTHASE FAMILY PROTEIN-RELATED"/>
    <property type="match status" value="1"/>
</dbReference>
<dbReference type="Gene3D" id="3.30.70.1560">
    <property type="entry name" value="Alpha-L RNA-binding motif"/>
    <property type="match status" value="1"/>
</dbReference>
<evidence type="ECO:0000313" key="5">
    <source>
        <dbReference type="Proteomes" id="UP000233425"/>
    </source>
</evidence>
<dbReference type="InterPro" id="IPR036986">
    <property type="entry name" value="S4_RNA-bd_sf"/>
</dbReference>
<dbReference type="FunFam" id="3.30.70.1560:FF:000001">
    <property type="entry name" value="Pseudouridine synthase"/>
    <property type="match status" value="1"/>
</dbReference>
<dbReference type="InterPro" id="IPR002942">
    <property type="entry name" value="S4_RNA-bd"/>
</dbReference>
<dbReference type="InterPro" id="IPR000748">
    <property type="entry name" value="PsdUridine_synth_RsuA/RluB/E/F"/>
</dbReference>
<dbReference type="SUPFAM" id="SSF55174">
    <property type="entry name" value="Alpha-L RNA-binding motif"/>
    <property type="match status" value="1"/>
</dbReference>
<dbReference type="Gene3D" id="3.30.70.580">
    <property type="entry name" value="Pseudouridine synthase I, catalytic domain, N-terminal subdomain"/>
    <property type="match status" value="1"/>
</dbReference>
<dbReference type="PROSITE" id="PS50889">
    <property type="entry name" value="S4"/>
    <property type="match status" value="1"/>
</dbReference>
<dbReference type="EMBL" id="NNSR01000074">
    <property type="protein sequence ID" value="PKD26584.1"/>
    <property type="molecule type" value="Genomic_DNA"/>
</dbReference>
<dbReference type="GO" id="GO:0000455">
    <property type="term" value="P:enzyme-directed rRNA pseudouridine synthesis"/>
    <property type="evidence" value="ECO:0007669"/>
    <property type="project" value="UniProtKB-ARBA"/>
</dbReference>
<dbReference type="Gene3D" id="3.10.290.10">
    <property type="entry name" value="RNA-binding S4 domain"/>
    <property type="match status" value="1"/>
</dbReference>
<dbReference type="Pfam" id="PF00849">
    <property type="entry name" value="PseudoU_synth_2"/>
    <property type="match status" value="1"/>
</dbReference>
<dbReference type="InterPro" id="IPR050343">
    <property type="entry name" value="RsuA_PseudoU_synthase"/>
</dbReference>
<dbReference type="InterPro" id="IPR006145">
    <property type="entry name" value="PsdUridine_synth_RsuA/RluA"/>
</dbReference>
<dbReference type="CDD" id="cd02870">
    <property type="entry name" value="PseudoU_synth_RsuA_like"/>
    <property type="match status" value="1"/>
</dbReference>
<dbReference type="InterPro" id="IPR042092">
    <property type="entry name" value="PsdUridine_s_RsuA/RluB/E/F_cat"/>
</dbReference>
<dbReference type="GO" id="GO:0005829">
    <property type="term" value="C:cytosol"/>
    <property type="evidence" value="ECO:0007669"/>
    <property type="project" value="UniProtKB-ARBA"/>
</dbReference>